<evidence type="ECO:0000256" key="5">
    <source>
        <dbReference type="ARBA" id="ARBA00022840"/>
    </source>
</evidence>
<dbReference type="GO" id="GO:0008478">
    <property type="term" value="F:pyridoxal kinase activity"/>
    <property type="evidence" value="ECO:0007669"/>
    <property type="project" value="UniProtKB-EC"/>
</dbReference>
<dbReference type="InterPro" id="IPR029056">
    <property type="entry name" value="Ribokinase-like"/>
</dbReference>
<evidence type="ECO:0000256" key="1">
    <source>
        <dbReference type="ARBA" id="ARBA00012104"/>
    </source>
</evidence>
<keyword evidence="3" id="KW-0547">Nucleotide-binding</keyword>
<proteinExistence type="predicted"/>
<evidence type="ECO:0000256" key="2">
    <source>
        <dbReference type="ARBA" id="ARBA00022679"/>
    </source>
</evidence>
<dbReference type="AlphaFoldDB" id="A0A928V7H7"/>
<dbReference type="Pfam" id="PF08543">
    <property type="entry name" value="Phos_pyr_kin"/>
    <property type="match status" value="1"/>
</dbReference>
<dbReference type="GO" id="GO:0008902">
    <property type="term" value="F:hydroxymethylpyrimidine kinase activity"/>
    <property type="evidence" value="ECO:0007669"/>
    <property type="project" value="TreeGrafter"/>
</dbReference>
<dbReference type="GO" id="GO:0005829">
    <property type="term" value="C:cytosol"/>
    <property type="evidence" value="ECO:0007669"/>
    <property type="project" value="TreeGrafter"/>
</dbReference>
<dbReference type="InterPro" id="IPR013749">
    <property type="entry name" value="PM/HMP-P_kinase-1"/>
</dbReference>
<evidence type="ECO:0000313" key="7">
    <source>
        <dbReference type="EMBL" id="MBE8718097.1"/>
    </source>
</evidence>
<dbReference type="EC" id="2.7.1.35" evidence="1"/>
<dbReference type="EMBL" id="PRDL01000001">
    <property type="protein sequence ID" value="MBE8718097.1"/>
    <property type="molecule type" value="Genomic_DNA"/>
</dbReference>
<gene>
    <name evidence="7" type="ORF">C4F51_12960</name>
</gene>
<evidence type="ECO:0000259" key="6">
    <source>
        <dbReference type="Pfam" id="PF08543"/>
    </source>
</evidence>
<evidence type="ECO:0000256" key="4">
    <source>
        <dbReference type="ARBA" id="ARBA00022777"/>
    </source>
</evidence>
<reference evidence="7" key="1">
    <citation type="submission" date="2018-07" db="EMBL/GenBank/DDBJ databases">
        <title>Genome assembly of strain Ka43.</title>
        <authorList>
            <person name="Kukolya J."/>
            <person name="Nagy I."/>
            <person name="Horvath B."/>
            <person name="Toth A."/>
        </authorList>
    </citation>
    <scope>NUCLEOTIDE SEQUENCE</scope>
    <source>
        <strain evidence="7">KB43</strain>
    </source>
</reference>
<keyword evidence="8" id="KW-1185">Reference proteome</keyword>
<dbReference type="InterPro" id="IPR004625">
    <property type="entry name" value="PyrdxlKinase"/>
</dbReference>
<dbReference type="Gene3D" id="3.40.1190.20">
    <property type="match status" value="1"/>
</dbReference>
<organism evidence="7 8">
    <name type="scientific">Cellvibrio polysaccharolyticus</name>
    <dbReference type="NCBI Taxonomy" id="2082724"/>
    <lineage>
        <taxon>Bacteria</taxon>
        <taxon>Pseudomonadati</taxon>
        <taxon>Pseudomonadota</taxon>
        <taxon>Gammaproteobacteria</taxon>
        <taxon>Cellvibrionales</taxon>
        <taxon>Cellvibrionaceae</taxon>
        <taxon>Cellvibrio</taxon>
    </lineage>
</organism>
<evidence type="ECO:0000256" key="3">
    <source>
        <dbReference type="ARBA" id="ARBA00022741"/>
    </source>
</evidence>
<dbReference type="CDD" id="cd01173">
    <property type="entry name" value="pyridoxal_pyridoxamine_kinase"/>
    <property type="match status" value="1"/>
</dbReference>
<name>A0A928V7H7_9GAMM</name>
<dbReference type="Proteomes" id="UP000652567">
    <property type="component" value="Unassembled WGS sequence"/>
</dbReference>
<feature type="domain" description="Pyridoxamine kinase/Phosphomethylpyrimidine kinase" evidence="6">
    <location>
        <begin position="86"/>
        <end position="270"/>
    </location>
</feature>
<dbReference type="GO" id="GO:0005524">
    <property type="term" value="F:ATP binding"/>
    <property type="evidence" value="ECO:0007669"/>
    <property type="project" value="UniProtKB-KW"/>
</dbReference>
<sequence length="292" mass="31732">MTNSCAIETGPAAIDVISVQSLVAYGYVGNSIAWPAMQAAGLRVSMVPTVMFSNTPHYDSIHGGVIPQSWFEGILADLDRRGVTAQAKVILTGFLGDPAQARALAEWIAASCARWPQLRVQIDPVIGDYAQGVFVDERLVDAYKTWLLPLADGLVPNLFELEKLTGRPVRTHEEIESAARCLLQQCRGGGRGWVLVTSTPPLSGLDSEIGMTWVTAATSGHISHQRIDSNPKGTGDLFSALLVQQLLQEKPLEEAARVAADYVVRMLEQTRDRGWPEMAFDFQLIARSMSAG</sequence>
<evidence type="ECO:0000313" key="8">
    <source>
        <dbReference type="Proteomes" id="UP000652567"/>
    </source>
</evidence>
<dbReference type="GO" id="GO:0009443">
    <property type="term" value="P:pyridoxal 5'-phosphate salvage"/>
    <property type="evidence" value="ECO:0007669"/>
    <property type="project" value="InterPro"/>
</dbReference>
<dbReference type="RefSeq" id="WP_193910389.1">
    <property type="nucleotide sequence ID" value="NZ_PRDL01000001.1"/>
</dbReference>
<accession>A0A928V7H7</accession>
<dbReference type="PANTHER" id="PTHR10534:SF15">
    <property type="entry name" value="PYRIDOXINE_PYRIDOXAL_PYRIDOXAMINE KINASE"/>
    <property type="match status" value="1"/>
</dbReference>
<protein>
    <recommendedName>
        <fullName evidence="1">pyridoxal kinase</fullName>
        <ecNumber evidence="1">2.7.1.35</ecNumber>
    </recommendedName>
</protein>
<keyword evidence="2 7" id="KW-0808">Transferase</keyword>
<keyword evidence="5" id="KW-0067">ATP-binding</keyword>
<dbReference type="SUPFAM" id="SSF53613">
    <property type="entry name" value="Ribokinase-like"/>
    <property type="match status" value="1"/>
</dbReference>
<keyword evidence="4 7" id="KW-0418">Kinase</keyword>
<comment type="caution">
    <text evidence="7">The sequence shown here is derived from an EMBL/GenBank/DDBJ whole genome shotgun (WGS) entry which is preliminary data.</text>
</comment>
<dbReference type="NCBIfam" id="TIGR00687">
    <property type="entry name" value="pyridox_kin"/>
    <property type="match status" value="1"/>
</dbReference>
<dbReference type="PANTHER" id="PTHR10534">
    <property type="entry name" value="PYRIDOXAL KINASE"/>
    <property type="match status" value="1"/>
</dbReference>